<gene>
    <name evidence="2" type="ORF">KTO63_22630</name>
</gene>
<reference evidence="2" key="1">
    <citation type="submission" date="2021-06" db="EMBL/GenBank/DDBJ databases">
        <authorList>
            <person name="Huq M.A."/>
        </authorList>
    </citation>
    <scope>NUCLEOTIDE SEQUENCE</scope>
    <source>
        <strain evidence="2">MAH-26</strain>
    </source>
</reference>
<comment type="caution">
    <text evidence="2">The sequence shown here is derived from an EMBL/GenBank/DDBJ whole genome shotgun (WGS) entry which is preliminary data.</text>
</comment>
<evidence type="ECO:0000313" key="3">
    <source>
        <dbReference type="Proteomes" id="UP000812270"/>
    </source>
</evidence>
<proteinExistence type="predicted"/>
<evidence type="ECO:0000259" key="1">
    <source>
        <dbReference type="Pfam" id="PF08327"/>
    </source>
</evidence>
<organism evidence="2 3">
    <name type="scientific">Pinibacter aurantiacus</name>
    <dbReference type="NCBI Taxonomy" id="2851599"/>
    <lineage>
        <taxon>Bacteria</taxon>
        <taxon>Pseudomonadati</taxon>
        <taxon>Bacteroidota</taxon>
        <taxon>Chitinophagia</taxon>
        <taxon>Chitinophagales</taxon>
        <taxon>Chitinophagaceae</taxon>
        <taxon>Pinibacter</taxon>
    </lineage>
</organism>
<dbReference type="RefSeq" id="WP_217794234.1">
    <property type="nucleotide sequence ID" value="NZ_JAHSPG010000016.1"/>
</dbReference>
<evidence type="ECO:0000313" key="2">
    <source>
        <dbReference type="EMBL" id="MBV4359979.1"/>
    </source>
</evidence>
<accession>A0A9E2SE20</accession>
<name>A0A9E2SE20_9BACT</name>
<dbReference type="AlphaFoldDB" id="A0A9E2SE20"/>
<dbReference type="EMBL" id="JAHSPG010000016">
    <property type="protein sequence ID" value="MBV4359979.1"/>
    <property type="molecule type" value="Genomic_DNA"/>
</dbReference>
<dbReference type="Proteomes" id="UP000812270">
    <property type="component" value="Unassembled WGS sequence"/>
</dbReference>
<keyword evidence="3" id="KW-1185">Reference proteome</keyword>
<sequence length="143" mass="16885">METELSIERSLSLPATKDNVWQALTDPDFTRQYMFNCDVITDWQEGSMVLWVGRYAGYEAFQKGLVMKCVPCKELKYSFFDPYYECEDELRNYVHVSYKLEEEDHSTKLVTTIDNFGANYNRYSQVKHSWDEEVLPGLESLFK</sequence>
<dbReference type="InterPro" id="IPR013538">
    <property type="entry name" value="ASHA1/2-like_C"/>
</dbReference>
<dbReference type="Pfam" id="PF08327">
    <property type="entry name" value="AHSA1"/>
    <property type="match status" value="1"/>
</dbReference>
<feature type="domain" description="Activator of Hsp90 ATPase homologue 1/2-like C-terminal" evidence="1">
    <location>
        <begin position="15"/>
        <end position="141"/>
    </location>
</feature>
<protein>
    <submittedName>
        <fullName evidence="2">SRPBCC domain-containing protein</fullName>
    </submittedName>
</protein>